<protein>
    <submittedName>
        <fullName evidence="2">Uncharacterized protein</fullName>
    </submittedName>
</protein>
<evidence type="ECO:0000313" key="3">
    <source>
        <dbReference type="Proteomes" id="UP000612585"/>
    </source>
</evidence>
<feature type="region of interest" description="Disordered" evidence="1">
    <location>
        <begin position="1"/>
        <end position="114"/>
    </location>
</feature>
<dbReference type="Proteomes" id="UP000612585">
    <property type="component" value="Unassembled WGS sequence"/>
</dbReference>
<reference evidence="2" key="1">
    <citation type="submission" date="2021-01" db="EMBL/GenBank/DDBJ databases">
        <title>Whole genome shotgun sequence of Virgisporangium aurantiacum NBRC 16421.</title>
        <authorList>
            <person name="Komaki H."/>
            <person name="Tamura T."/>
        </authorList>
    </citation>
    <scope>NUCLEOTIDE SEQUENCE</scope>
    <source>
        <strain evidence="2">NBRC 16421</strain>
    </source>
</reference>
<dbReference type="EMBL" id="BOPG01000021">
    <property type="protein sequence ID" value="GIJ55742.1"/>
    <property type="molecule type" value="Genomic_DNA"/>
</dbReference>
<feature type="compositionally biased region" description="Basic and acidic residues" evidence="1">
    <location>
        <begin position="70"/>
        <end position="79"/>
    </location>
</feature>
<feature type="compositionally biased region" description="Low complexity" evidence="1">
    <location>
        <begin position="36"/>
        <end position="67"/>
    </location>
</feature>
<evidence type="ECO:0000313" key="2">
    <source>
        <dbReference type="EMBL" id="GIJ55742.1"/>
    </source>
</evidence>
<keyword evidence="3" id="KW-1185">Reference proteome</keyword>
<dbReference type="AlphaFoldDB" id="A0A8J3Z2Z7"/>
<evidence type="ECO:0000256" key="1">
    <source>
        <dbReference type="SAM" id="MobiDB-lite"/>
    </source>
</evidence>
<proteinExistence type="predicted"/>
<accession>A0A8J3Z2Z7</accession>
<sequence>MQDRDDRRQRTGTSTGGTGATRTGAWATGGTGTGAKGARASGARASGARASGARASGARASSAGTGTEPRAYERGRDAVEQDDVGLLAADAGHQGPPGQQGQREPRRRQRPEVDSCVVCGGPVGDPAVIEITPGHRVRVADCDERDGERHASGAR</sequence>
<name>A0A8J3Z2Z7_9ACTN</name>
<organism evidence="2 3">
    <name type="scientific">Virgisporangium aurantiacum</name>
    <dbReference type="NCBI Taxonomy" id="175570"/>
    <lineage>
        <taxon>Bacteria</taxon>
        <taxon>Bacillati</taxon>
        <taxon>Actinomycetota</taxon>
        <taxon>Actinomycetes</taxon>
        <taxon>Micromonosporales</taxon>
        <taxon>Micromonosporaceae</taxon>
        <taxon>Virgisporangium</taxon>
    </lineage>
</organism>
<gene>
    <name evidence="2" type="ORF">Vau01_032580</name>
</gene>
<comment type="caution">
    <text evidence="2">The sequence shown here is derived from an EMBL/GenBank/DDBJ whole genome shotgun (WGS) entry which is preliminary data.</text>
</comment>